<name>A0A371GYT1_MUCPR</name>
<feature type="non-terminal residue" evidence="2">
    <location>
        <position position="1"/>
    </location>
</feature>
<sequence length="255" mass="29152">MSSSYLSKLYEFVCSLKRVNIFDNQRGWVTHSSTDELVQRGLAKNARHLPVQRQGIKEQQILWMLVQRKGYQRKSKPFGCSSKGGLTSKENTSKVACPRGMGRVVQNKVNPFERMSKGQERNVVTVWVLMNVDGEPNIEVNMVVEEYPSKEDGPFEEDQVNIKVDIDIKDDSSEKNDPSKESDEDDNAINIRFGDFTKELGEDNMLKIEVIACNDKKRYAIAKKRKIAFGSAFATYSKTQDATKDWLYYLDLTTI</sequence>
<evidence type="ECO:0000313" key="2">
    <source>
        <dbReference type="EMBL" id="RDX95695.1"/>
    </source>
</evidence>
<gene>
    <name evidence="2" type="ORF">CR513_21748</name>
</gene>
<keyword evidence="3" id="KW-1185">Reference proteome</keyword>
<dbReference type="EMBL" id="QJKJ01004063">
    <property type="protein sequence ID" value="RDX95695.1"/>
    <property type="molecule type" value="Genomic_DNA"/>
</dbReference>
<proteinExistence type="predicted"/>
<accession>A0A371GYT1</accession>
<comment type="caution">
    <text evidence="2">The sequence shown here is derived from an EMBL/GenBank/DDBJ whole genome shotgun (WGS) entry which is preliminary data.</text>
</comment>
<feature type="compositionally biased region" description="Basic and acidic residues" evidence="1">
    <location>
        <begin position="167"/>
        <end position="181"/>
    </location>
</feature>
<evidence type="ECO:0000313" key="3">
    <source>
        <dbReference type="Proteomes" id="UP000257109"/>
    </source>
</evidence>
<reference evidence="2" key="1">
    <citation type="submission" date="2018-05" db="EMBL/GenBank/DDBJ databases">
        <title>Draft genome of Mucuna pruriens seed.</title>
        <authorList>
            <person name="Nnadi N.E."/>
            <person name="Vos R."/>
            <person name="Hasami M.H."/>
            <person name="Devisetty U.K."/>
            <person name="Aguiy J.C."/>
        </authorList>
    </citation>
    <scope>NUCLEOTIDE SEQUENCE [LARGE SCALE GENOMIC DNA]</scope>
    <source>
        <strain evidence="2">JCA_2017</strain>
    </source>
</reference>
<dbReference type="Proteomes" id="UP000257109">
    <property type="component" value="Unassembled WGS sequence"/>
</dbReference>
<organism evidence="2 3">
    <name type="scientific">Mucuna pruriens</name>
    <name type="common">Velvet bean</name>
    <name type="synonym">Dolichos pruriens</name>
    <dbReference type="NCBI Taxonomy" id="157652"/>
    <lineage>
        <taxon>Eukaryota</taxon>
        <taxon>Viridiplantae</taxon>
        <taxon>Streptophyta</taxon>
        <taxon>Embryophyta</taxon>
        <taxon>Tracheophyta</taxon>
        <taxon>Spermatophyta</taxon>
        <taxon>Magnoliopsida</taxon>
        <taxon>eudicotyledons</taxon>
        <taxon>Gunneridae</taxon>
        <taxon>Pentapetalae</taxon>
        <taxon>rosids</taxon>
        <taxon>fabids</taxon>
        <taxon>Fabales</taxon>
        <taxon>Fabaceae</taxon>
        <taxon>Papilionoideae</taxon>
        <taxon>50 kb inversion clade</taxon>
        <taxon>NPAAA clade</taxon>
        <taxon>indigoferoid/millettioid clade</taxon>
        <taxon>Phaseoleae</taxon>
        <taxon>Mucuna</taxon>
    </lineage>
</organism>
<protein>
    <submittedName>
        <fullName evidence="2">Uncharacterized protein</fullName>
    </submittedName>
</protein>
<feature type="region of interest" description="Disordered" evidence="1">
    <location>
        <begin position="167"/>
        <end position="187"/>
    </location>
</feature>
<dbReference type="AlphaFoldDB" id="A0A371GYT1"/>
<evidence type="ECO:0000256" key="1">
    <source>
        <dbReference type="SAM" id="MobiDB-lite"/>
    </source>
</evidence>